<accession>A0A0F9T5Y6</accession>
<dbReference type="AlphaFoldDB" id="A0A0F9T5Y6"/>
<proteinExistence type="predicted"/>
<dbReference type="InterPro" id="IPR025668">
    <property type="entry name" value="Tnp_DDE_dom"/>
</dbReference>
<sequence>MITKIINSHKKVNPFGGLFFVINDLKNKGLANLIDSHLGKRVKQAKYSYSDILLNWTYCNLCGAERLEDIEKLRGSLDMKLPSHDALGTVMKSFAVKTEFIKKEKVHQFNIHKPLNKLMLDTSLKLGLLNKKKSYTLDYDNTIIYHHKYDRTKTYDRSQGYQPGVSFIDKIPVYIEGRNGNSNASFKIKETIERTLEILDEKGIKINTFRSDAAAYNKGLMDLIHNRKSEFFIRYRKHREMIDFLEYGGVEWDTILIGGKAFGITCINYSDVLETDKPYRIVITRYTNTKNELCYRGIITNNLTMSDKDVVYFYNKRGAIERNFDDLKNNFNWGRLPFSFLNENTVFMIISAITSIIYQYLVGKFSKKVDFVKKKHRLKNFIFHFIVCSAILSNGQLQMFTEKDYSPLVE</sequence>
<feature type="transmembrane region" description="Helical" evidence="1">
    <location>
        <begin position="381"/>
        <end position="400"/>
    </location>
</feature>
<dbReference type="Pfam" id="PF13701">
    <property type="entry name" value="DDE_Tnp_1_4"/>
    <property type="match status" value="1"/>
</dbReference>
<feature type="domain" description="Transposase DDE" evidence="2">
    <location>
        <begin position="21"/>
        <end position="361"/>
    </location>
</feature>
<dbReference type="EMBL" id="LAZR01000322">
    <property type="protein sequence ID" value="KKN74654.1"/>
    <property type="molecule type" value="Genomic_DNA"/>
</dbReference>
<keyword evidence="1" id="KW-0472">Membrane</keyword>
<dbReference type="NCBIfam" id="NF033539">
    <property type="entry name" value="transpos_IS1380"/>
    <property type="match status" value="1"/>
</dbReference>
<feature type="transmembrane region" description="Helical" evidence="1">
    <location>
        <begin position="345"/>
        <end position="361"/>
    </location>
</feature>
<evidence type="ECO:0000313" key="3">
    <source>
        <dbReference type="EMBL" id="KKN74654.1"/>
    </source>
</evidence>
<evidence type="ECO:0000256" key="1">
    <source>
        <dbReference type="SAM" id="Phobius"/>
    </source>
</evidence>
<dbReference type="SUPFAM" id="SSF53098">
    <property type="entry name" value="Ribonuclease H-like"/>
    <property type="match status" value="1"/>
</dbReference>
<keyword evidence="1" id="KW-1133">Transmembrane helix</keyword>
<gene>
    <name evidence="3" type="ORF">LCGC14_0388560</name>
</gene>
<organism evidence="3">
    <name type="scientific">marine sediment metagenome</name>
    <dbReference type="NCBI Taxonomy" id="412755"/>
    <lineage>
        <taxon>unclassified sequences</taxon>
        <taxon>metagenomes</taxon>
        <taxon>ecological metagenomes</taxon>
    </lineage>
</organism>
<reference evidence="3" key="1">
    <citation type="journal article" date="2015" name="Nature">
        <title>Complex archaea that bridge the gap between prokaryotes and eukaryotes.</title>
        <authorList>
            <person name="Spang A."/>
            <person name="Saw J.H."/>
            <person name="Jorgensen S.L."/>
            <person name="Zaremba-Niedzwiedzka K."/>
            <person name="Martijn J."/>
            <person name="Lind A.E."/>
            <person name="van Eijk R."/>
            <person name="Schleper C."/>
            <person name="Guy L."/>
            <person name="Ettema T.J."/>
        </authorList>
    </citation>
    <scope>NUCLEOTIDE SEQUENCE</scope>
</reference>
<protein>
    <recommendedName>
        <fullName evidence="2">Transposase DDE domain-containing protein</fullName>
    </recommendedName>
</protein>
<dbReference type="InterPro" id="IPR012337">
    <property type="entry name" value="RNaseH-like_sf"/>
</dbReference>
<name>A0A0F9T5Y6_9ZZZZ</name>
<evidence type="ECO:0000259" key="2">
    <source>
        <dbReference type="Pfam" id="PF13701"/>
    </source>
</evidence>
<dbReference type="InterPro" id="IPR047960">
    <property type="entry name" value="Transpos_IS1380"/>
</dbReference>
<keyword evidence="1" id="KW-0812">Transmembrane</keyword>
<comment type="caution">
    <text evidence="3">The sequence shown here is derived from an EMBL/GenBank/DDBJ whole genome shotgun (WGS) entry which is preliminary data.</text>
</comment>